<dbReference type="OrthoDB" id="9796019at2"/>
<keyword evidence="1" id="KW-0678">Repressor</keyword>
<dbReference type="InterPro" id="IPR036271">
    <property type="entry name" value="Tet_transcr_reg_TetR-rel_C_sf"/>
</dbReference>
<evidence type="ECO:0000256" key="4">
    <source>
        <dbReference type="ARBA" id="ARBA00023163"/>
    </source>
</evidence>
<dbReference type="InterPro" id="IPR001647">
    <property type="entry name" value="HTH_TetR"/>
</dbReference>
<dbReference type="Pfam" id="PF16859">
    <property type="entry name" value="TetR_C_11"/>
    <property type="match status" value="1"/>
</dbReference>
<dbReference type="InterPro" id="IPR023772">
    <property type="entry name" value="DNA-bd_HTH_TetR-type_CS"/>
</dbReference>
<dbReference type="Proteomes" id="UP000515733">
    <property type="component" value="Chromosome"/>
</dbReference>
<dbReference type="PROSITE" id="PS01081">
    <property type="entry name" value="HTH_TETR_1"/>
    <property type="match status" value="1"/>
</dbReference>
<dbReference type="Gene3D" id="1.10.357.10">
    <property type="entry name" value="Tetracycline Repressor, domain 2"/>
    <property type="match status" value="1"/>
</dbReference>
<dbReference type="PROSITE" id="PS50977">
    <property type="entry name" value="HTH_TETR_2"/>
    <property type="match status" value="1"/>
</dbReference>
<dbReference type="SUPFAM" id="SSF46689">
    <property type="entry name" value="Homeodomain-like"/>
    <property type="match status" value="1"/>
</dbReference>
<dbReference type="EMBL" id="LR778301">
    <property type="protein sequence ID" value="CAB1368348.1"/>
    <property type="molecule type" value="Genomic_DNA"/>
</dbReference>
<dbReference type="PANTHER" id="PTHR30055:SF148">
    <property type="entry name" value="TETR-FAMILY TRANSCRIPTIONAL REGULATOR"/>
    <property type="match status" value="1"/>
</dbReference>
<evidence type="ECO:0000313" key="6">
    <source>
        <dbReference type="EMBL" id="CAB1368348.1"/>
    </source>
</evidence>
<dbReference type="AlphaFoldDB" id="A0A6S6Y782"/>
<dbReference type="PANTHER" id="PTHR30055">
    <property type="entry name" value="HTH-TYPE TRANSCRIPTIONAL REGULATOR RUTR"/>
    <property type="match status" value="1"/>
</dbReference>
<keyword evidence="3" id="KW-0238">DNA-binding</keyword>
<dbReference type="KEGG" id="doe:DENOEST_1183"/>
<keyword evidence="4" id="KW-0804">Transcription</keyword>
<dbReference type="InterPro" id="IPR011075">
    <property type="entry name" value="TetR_C"/>
</dbReference>
<accession>A0A6S6Y782</accession>
<gene>
    <name evidence="6" type="ORF">DENOEST_1183</name>
</gene>
<dbReference type="Gene3D" id="1.10.10.60">
    <property type="entry name" value="Homeodomain-like"/>
    <property type="match status" value="1"/>
</dbReference>
<protein>
    <submittedName>
        <fullName evidence="6">Uncharacterized protein</fullName>
    </submittedName>
</protein>
<dbReference type="InterPro" id="IPR050109">
    <property type="entry name" value="HTH-type_TetR-like_transc_reg"/>
</dbReference>
<proteinExistence type="predicted"/>
<keyword evidence="7" id="KW-1185">Reference proteome</keyword>
<dbReference type="GO" id="GO:0000976">
    <property type="term" value="F:transcription cis-regulatory region binding"/>
    <property type="evidence" value="ECO:0007669"/>
    <property type="project" value="TreeGrafter"/>
</dbReference>
<dbReference type="RefSeq" id="WP_145772295.1">
    <property type="nucleotide sequence ID" value="NZ_LR778301.1"/>
</dbReference>
<reference evidence="6 7" key="1">
    <citation type="submission" date="2020-03" db="EMBL/GenBank/DDBJ databases">
        <authorList>
            <consortium name="Genoscope - CEA"/>
            <person name="William W."/>
        </authorList>
    </citation>
    <scope>NUCLEOTIDE SEQUENCE [LARGE SCALE GENOMIC DNA]</scope>
    <source>
        <strain evidence="7">DSM 16959</strain>
    </source>
</reference>
<dbReference type="InterPro" id="IPR009057">
    <property type="entry name" value="Homeodomain-like_sf"/>
</dbReference>
<evidence type="ECO:0000256" key="2">
    <source>
        <dbReference type="ARBA" id="ARBA00023015"/>
    </source>
</evidence>
<evidence type="ECO:0000256" key="1">
    <source>
        <dbReference type="ARBA" id="ARBA00022491"/>
    </source>
</evidence>
<keyword evidence="2" id="KW-0805">Transcription regulation</keyword>
<evidence type="ECO:0000313" key="7">
    <source>
        <dbReference type="Proteomes" id="UP000515733"/>
    </source>
</evidence>
<dbReference type="GO" id="GO:0003700">
    <property type="term" value="F:DNA-binding transcription factor activity"/>
    <property type="evidence" value="ECO:0007669"/>
    <property type="project" value="TreeGrafter"/>
</dbReference>
<organism evidence="6 7">
    <name type="scientific">Denitratisoma oestradiolicum</name>
    <dbReference type="NCBI Taxonomy" id="311182"/>
    <lineage>
        <taxon>Bacteria</taxon>
        <taxon>Pseudomonadati</taxon>
        <taxon>Pseudomonadota</taxon>
        <taxon>Betaproteobacteria</taxon>
        <taxon>Nitrosomonadales</taxon>
        <taxon>Sterolibacteriaceae</taxon>
        <taxon>Denitratisoma</taxon>
    </lineage>
</organism>
<sequence length="231" mass="25657">MLANNSLFSMEIQQLLTKPTLDKRVKNQSGNDNASRPGRPRSSEVHRSILKATLENLGELGYEKLSISSIAIRSGVGKATIYRRWPSKLPLVVDALNQLPELATPDTGRLLDDLSTLANEFIQIASSSRLAPILTAIGHESYRNHEFETCVNPLLQSRRRPLLKIISRAIARNEITPSLSIEDAADILMGPILTRVLFTKREPSYSETRYLLERLILGITSTANVEATQSP</sequence>
<evidence type="ECO:0000256" key="3">
    <source>
        <dbReference type="ARBA" id="ARBA00023125"/>
    </source>
</evidence>
<feature type="region of interest" description="Disordered" evidence="5">
    <location>
        <begin position="19"/>
        <end position="45"/>
    </location>
</feature>
<dbReference type="SUPFAM" id="SSF48498">
    <property type="entry name" value="Tetracyclin repressor-like, C-terminal domain"/>
    <property type="match status" value="1"/>
</dbReference>
<dbReference type="Pfam" id="PF00440">
    <property type="entry name" value="TetR_N"/>
    <property type="match status" value="1"/>
</dbReference>
<evidence type="ECO:0000256" key="5">
    <source>
        <dbReference type="SAM" id="MobiDB-lite"/>
    </source>
</evidence>
<name>A0A6S6Y782_9PROT</name>